<dbReference type="PANTHER" id="PTHR42878">
    <property type="entry name" value="TWO-COMPONENT HISTIDINE KINASE"/>
    <property type="match status" value="1"/>
</dbReference>
<dbReference type="Gene3D" id="3.30.565.10">
    <property type="entry name" value="Histidine kinase-like ATPase, C-terminal domain"/>
    <property type="match status" value="1"/>
</dbReference>
<dbReference type="RefSeq" id="WP_188613758.1">
    <property type="nucleotide sequence ID" value="NZ_BMJT01000002.1"/>
</dbReference>
<evidence type="ECO:0000256" key="1">
    <source>
        <dbReference type="ARBA" id="ARBA00000085"/>
    </source>
</evidence>
<keyword evidence="16" id="KW-1185">Reference proteome</keyword>
<dbReference type="PANTHER" id="PTHR42878:SF3">
    <property type="entry name" value="HISTIDINE PROTEIN KINASE SAES"/>
    <property type="match status" value="1"/>
</dbReference>
<reference evidence="15" key="1">
    <citation type="journal article" date="2014" name="Int. J. Syst. Evol. Microbiol.">
        <title>Complete genome sequence of Corynebacterium casei LMG S-19264T (=DSM 44701T), isolated from a smear-ripened cheese.</title>
        <authorList>
            <consortium name="US DOE Joint Genome Institute (JGI-PGF)"/>
            <person name="Walter F."/>
            <person name="Albersmeier A."/>
            <person name="Kalinowski J."/>
            <person name="Ruckert C."/>
        </authorList>
    </citation>
    <scope>NUCLEOTIDE SEQUENCE</scope>
    <source>
        <strain evidence="15">CGMCC 1.15760</strain>
    </source>
</reference>
<dbReference type="GO" id="GO:0005524">
    <property type="term" value="F:ATP binding"/>
    <property type="evidence" value="ECO:0007669"/>
    <property type="project" value="UniProtKB-KW"/>
</dbReference>
<dbReference type="InterPro" id="IPR036097">
    <property type="entry name" value="HisK_dim/P_sf"/>
</dbReference>
<dbReference type="CDD" id="cd00075">
    <property type="entry name" value="HATPase"/>
    <property type="match status" value="1"/>
</dbReference>
<evidence type="ECO:0000256" key="2">
    <source>
        <dbReference type="ARBA" id="ARBA00004651"/>
    </source>
</evidence>
<gene>
    <name evidence="15" type="ORF">GCM10007425_08370</name>
</gene>
<reference evidence="15" key="2">
    <citation type="submission" date="2020-09" db="EMBL/GenBank/DDBJ databases">
        <authorList>
            <person name="Sun Q."/>
            <person name="Zhou Y."/>
        </authorList>
    </citation>
    <scope>NUCLEOTIDE SEQUENCE</scope>
    <source>
        <strain evidence="15">CGMCC 1.15760</strain>
    </source>
</reference>
<dbReference type="InterPro" id="IPR050351">
    <property type="entry name" value="BphY/WalK/GraS-like"/>
</dbReference>
<dbReference type="PRINTS" id="PR00344">
    <property type="entry name" value="BCTRLSENSOR"/>
</dbReference>
<dbReference type="PROSITE" id="PS50885">
    <property type="entry name" value="HAMP"/>
    <property type="match status" value="1"/>
</dbReference>
<evidence type="ECO:0000259" key="13">
    <source>
        <dbReference type="PROSITE" id="PS50109"/>
    </source>
</evidence>
<proteinExistence type="predicted"/>
<evidence type="ECO:0000259" key="14">
    <source>
        <dbReference type="PROSITE" id="PS50885"/>
    </source>
</evidence>
<keyword evidence="4" id="KW-1003">Cell membrane</keyword>
<dbReference type="EC" id="2.7.13.3" evidence="3"/>
<evidence type="ECO:0000256" key="7">
    <source>
        <dbReference type="ARBA" id="ARBA00022741"/>
    </source>
</evidence>
<dbReference type="InterPro" id="IPR004358">
    <property type="entry name" value="Sig_transdc_His_kin-like_C"/>
</dbReference>
<dbReference type="FunFam" id="1.10.287.130:FF:000001">
    <property type="entry name" value="Two-component sensor histidine kinase"/>
    <property type="match status" value="1"/>
</dbReference>
<feature type="transmembrane region" description="Helical" evidence="12">
    <location>
        <begin position="9"/>
        <end position="27"/>
    </location>
</feature>
<dbReference type="GO" id="GO:0000155">
    <property type="term" value="F:phosphorelay sensor kinase activity"/>
    <property type="evidence" value="ECO:0007669"/>
    <property type="project" value="InterPro"/>
</dbReference>
<protein>
    <recommendedName>
        <fullName evidence="3">histidine kinase</fullName>
        <ecNumber evidence="3">2.7.13.3</ecNumber>
    </recommendedName>
</protein>
<evidence type="ECO:0000256" key="9">
    <source>
        <dbReference type="ARBA" id="ARBA00022840"/>
    </source>
</evidence>
<evidence type="ECO:0000256" key="3">
    <source>
        <dbReference type="ARBA" id="ARBA00012438"/>
    </source>
</evidence>
<organism evidence="15 16">
    <name type="scientific">Lysinibacillus alkalisoli</name>
    <dbReference type="NCBI Taxonomy" id="1911548"/>
    <lineage>
        <taxon>Bacteria</taxon>
        <taxon>Bacillati</taxon>
        <taxon>Bacillota</taxon>
        <taxon>Bacilli</taxon>
        <taxon>Bacillales</taxon>
        <taxon>Bacillaceae</taxon>
        <taxon>Lysinibacillus</taxon>
    </lineage>
</organism>
<feature type="transmembrane region" description="Helical" evidence="12">
    <location>
        <begin position="158"/>
        <end position="176"/>
    </location>
</feature>
<dbReference type="Pfam" id="PF00512">
    <property type="entry name" value="HisKA"/>
    <property type="match status" value="1"/>
</dbReference>
<dbReference type="SMART" id="SM00387">
    <property type="entry name" value="HATPase_c"/>
    <property type="match status" value="1"/>
</dbReference>
<keyword evidence="12" id="KW-1133">Transmembrane helix</keyword>
<dbReference type="SUPFAM" id="SSF55874">
    <property type="entry name" value="ATPase domain of HSP90 chaperone/DNA topoisomerase II/histidine kinase"/>
    <property type="match status" value="1"/>
</dbReference>
<dbReference type="Pfam" id="PF00672">
    <property type="entry name" value="HAMP"/>
    <property type="match status" value="1"/>
</dbReference>
<dbReference type="CDD" id="cd00082">
    <property type="entry name" value="HisKA"/>
    <property type="match status" value="1"/>
</dbReference>
<dbReference type="InterPro" id="IPR005467">
    <property type="entry name" value="His_kinase_dom"/>
</dbReference>
<sequence>MSKISIKLAMYFFTVVMIFQIVLLYYIHSNMVEDYAEDALTQLQKHGTNYRDMLAKNYTSSTLASILLVEQGRDRDVIVLDEHKQLVVASDPKLYEHYSLFLSQVQVDHDRLLLTNWKEEPYIMSAHPYAIDGNTGYLIMIQDTASLQEIANKIGTDFKTISITSIFVLFMAYALLSRRITRPILRMKRATESMSQGDFDVKIPSTTDDELGELGHAINGLAKDLAHMKNSRNEFLSAVSHELRTPLTYLIGYSKVAMREDISEEKRKHYLTIIHEESTRMKALVKNLMDLAQLDEHKFTIEKELIAAKPFIEQVAQIVSHSFAEKGVHLTVDCPHNFTFYADPLRLEQIILNLVDNALKYSEPNATVTLSCKQSASQTRIIVKDTGHGISEEDVVHIFDKFYRVEKSRAREFGGSGIGLAIVKELVEAHGGSITVTSELHVGSQFIVTLEEV</sequence>
<evidence type="ECO:0000313" key="15">
    <source>
        <dbReference type="EMBL" id="GGG16354.1"/>
    </source>
</evidence>
<dbReference type="GO" id="GO:0005886">
    <property type="term" value="C:plasma membrane"/>
    <property type="evidence" value="ECO:0007669"/>
    <property type="project" value="UniProtKB-SubCell"/>
</dbReference>
<dbReference type="AlphaFoldDB" id="A0A917LEY0"/>
<dbReference type="EMBL" id="BMJT01000002">
    <property type="protein sequence ID" value="GGG16354.1"/>
    <property type="molecule type" value="Genomic_DNA"/>
</dbReference>
<keyword evidence="8 15" id="KW-0418">Kinase</keyword>
<dbReference type="Proteomes" id="UP000616608">
    <property type="component" value="Unassembled WGS sequence"/>
</dbReference>
<evidence type="ECO:0000256" key="5">
    <source>
        <dbReference type="ARBA" id="ARBA00022553"/>
    </source>
</evidence>
<evidence type="ECO:0000313" key="16">
    <source>
        <dbReference type="Proteomes" id="UP000616608"/>
    </source>
</evidence>
<comment type="subcellular location">
    <subcellularLocation>
        <location evidence="2">Cell membrane</location>
        <topology evidence="2">Multi-pass membrane protein</topology>
    </subcellularLocation>
</comment>
<feature type="domain" description="HAMP" evidence="14">
    <location>
        <begin position="178"/>
        <end position="230"/>
    </location>
</feature>
<dbReference type="GO" id="GO:0030295">
    <property type="term" value="F:protein kinase activator activity"/>
    <property type="evidence" value="ECO:0007669"/>
    <property type="project" value="TreeGrafter"/>
</dbReference>
<comment type="caution">
    <text evidence="15">The sequence shown here is derived from an EMBL/GenBank/DDBJ whole genome shotgun (WGS) entry which is preliminary data.</text>
</comment>
<dbReference type="PROSITE" id="PS50109">
    <property type="entry name" value="HIS_KIN"/>
    <property type="match status" value="1"/>
</dbReference>
<feature type="domain" description="Histidine kinase" evidence="13">
    <location>
        <begin position="238"/>
        <end position="453"/>
    </location>
</feature>
<evidence type="ECO:0000256" key="11">
    <source>
        <dbReference type="ARBA" id="ARBA00023136"/>
    </source>
</evidence>
<dbReference type="FunFam" id="3.30.565.10:FF:000006">
    <property type="entry name" value="Sensor histidine kinase WalK"/>
    <property type="match status" value="1"/>
</dbReference>
<keyword evidence="10" id="KW-0902">Two-component regulatory system</keyword>
<comment type="catalytic activity">
    <reaction evidence="1">
        <text>ATP + protein L-histidine = ADP + protein N-phospho-L-histidine.</text>
        <dbReference type="EC" id="2.7.13.3"/>
    </reaction>
</comment>
<evidence type="ECO:0000256" key="4">
    <source>
        <dbReference type="ARBA" id="ARBA00022475"/>
    </source>
</evidence>
<dbReference type="GO" id="GO:0000156">
    <property type="term" value="F:phosphorelay response regulator activity"/>
    <property type="evidence" value="ECO:0007669"/>
    <property type="project" value="TreeGrafter"/>
</dbReference>
<accession>A0A917LEY0</accession>
<dbReference type="GO" id="GO:0007234">
    <property type="term" value="P:osmosensory signaling via phosphorelay pathway"/>
    <property type="evidence" value="ECO:0007669"/>
    <property type="project" value="TreeGrafter"/>
</dbReference>
<dbReference type="CDD" id="cd06225">
    <property type="entry name" value="HAMP"/>
    <property type="match status" value="1"/>
</dbReference>
<dbReference type="Pfam" id="PF02518">
    <property type="entry name" value="HATPase_c"/>
    <property type="match status" value="1"/>
</dbReference>
<name>A0A917LEY0_9BACI</name>
<keyword evidence="6" id="KW-0808">Transferase</keyword>
<evidence type="ECO:0000256" key="6">
    <source>
        <dbReference type="ARBA" id="ARBA00022679"/>
    </source>
</evidence>
<dbReference type="SMART" id="SM00304">
    <property type="entry name" value="HAMP"/>
    <property type="match status" value="1"/>
</dbReference>
<dbReference type="InterPro" id="IPR003594">
    <property type="entry name" value="HATPase_dom"/>
</dbReference>
<evidence type="ECO:0000256" key="12">
    <source>
        <dbReference type="SAM" id="Phobius"/>
    </source>
</evidence>
<keyword evidence="11 12" id="KW-0472">Membrane</keyword>
<keyword evidence="7" id="KW-0547">Nucleotide-binding</keyword>
<dbReference type="SUPFAM" id="SSF47384">
    <property type="entry name" value="Homodimeric domain of signal transducing histidine kinase"/>
    <property type="match status" value="1"/>
</dbReference>
<dbReference type="Gene3D" id="6.10.340.10">
    <property type="match status" value="1"/>
</dbReference>
<evidence type="ECO:0000256" key="8">
    <source>
        <dbReference type="ARBA" id="ARBA00022777"/>
    </source>
</evidence>
<keyword evidence="9" id="KW-0067">ATP-binding</keyword>
<keyword evidence="12" id="KW-0812">Transmembrane</keyword>
<keyword evidence="5" id="KW-0597">Phosphoprotein</keyword>
<dbReference type="SUPFAM" id="SSF158472">
    <property type="entry name" value="HAMP domain-like"/>
    <property type="match status" value="1"/>
</dbReference>
<evidence type="ECO:0000256" key="10">
    <source>
        <dbReference type="ARBA" id="ARBA00023012"/>
    </source>
</evidence>
<dbReference type="InterPro" id="IPR003660">
    <property type="entry name" value="HAMP_dom"/>
</dbReference>
<dbReference type="InterPro" id="IPR003661">
    <property type="entry name" value="HisK_dim/P_dom"/>
</dbReference>
<dbReference type="Gene3D" id="1.10.287.130">
    <property type="match status" value="1"/>
</dbReference>
<dbReference type="InterPro" id="IPR036890">
    <property type="entry name" value="HATPase_C_sf"/>
</dbReference>
<dbReference type="SMART" id="SM00388">
    <property type="entry name" value="HisKA"/>
    <property type="match status" value="1"/>
</dbReference>